<accession>A0A6A0AH64</accession>
<dbReference type="AlphaFoldDB" id="A0A6A0AH64"/>
<dbReference type="EMBL" id="BLLF01006116">
    <property type="protein sequence ID" value="GFH31962.1"/>
    <property type="molecule type" value="Genomic_DNA"/>
</dbReference>
<comment type="caution">
    <text evidence="1">The sequence shown here is derived from an EMBL/GenBank/DDBJ whole genome shotgun (WGS) entry which is preliminary data.</text>
</comment>
<protein>
    <recommendedName>
        <fullName evidence="3">ANK_REP_REGION domain-containing protein</fullName>
    </recommendedName>
</protein>
<feature type="non-terminal residue" evidence="1">
    <location>
        <position position="35"/>
    </location>
</feature>
<evidence type="ECO:0000313" key="2">
    <source>
        <dbReference type="Proteomes" id="UP000485058"/>
    </source>
</evidence>
<proteinExistence type="predicted"/>
<gene>
    <name evidence="1" type="ORF">HaLaN_31102</name>
</gene>
<name>A0A6A0AH64_HAELA</name>
<sequence length="35" mass="4014">MVRELLNRGADPRLQDEGHAKAMKELLLRDPQLAQ</sequence>
<evidence type="ECO:0008006" key="3">
    <source>
        <dbReference type="Google" id="ProtNLM"/>
    </source>
</evidence>
<evidence type="ECO:0000313" key="1">
    <source>
        <dbReference type="EMBL" id="GFH31962.1"/>
    </source>
</evidence>
<feature type="non-terminal residue" evidence="1">
    <location>
        <position position="1"/>
    </location>
</feature>
<dbReference type="Proteomes" id="UP000485058">
    <property type="component" value="Unassembled WGS sequence"/>
</dbReference>
<reference evidence="1 2" key="1">
    <citation type="submission" date="2020-02" db="EMBL/GenBank/DDBJ databases">
        <title>Draft genome sequence of Haematococcus lacustris strain NIES-144.</title>
        <authorList>
            <person name="Morimoto D."/>
            <person name="Nakagawa S."/>
            <person name="Yoshida T."/>
            <person name="Sawayama S."/>
        </authorList>
    </citation>
    <scope>NUCLEOTIDE SEQUENCE [LARGE SCALE GENOMIC DNA]</scope>
    <source>
        <strain evidence="1 2">NIES-144</strain>
    </source>
</reference>
<keyword evidence="2" id="KW-1185">Reference proteome</keyword>
<organism evidence="1 2">
    <name type="scientific">Haematococcus lacustris</name>
    <name type="common">Green alga</name>
    <name type="synonym">Haematococcus pluvialis</name>
    <dbReference type="NCBI Taxonomy" id="44745"/>
    <lineage>
        <taxon>Eukaryota</taxon>
        <taxon>Viridiplantae</taxon>
        <taxon>Chlorophyta</taxon>
        <taxon>core chlorophytes</taxon>
        <taxon>Chlorophyceae</taxon>
        <taxon>CS clade</taxon>
        <taxon>Chlamydomonadales</taxon>
        <taxon>Haematococcaceae</taxon>
        <taxon>Haematococcus</taxon>
    </lineage>
</organism>